<feature type="compositionally biased region" description="Acidic residues" evidence="1">
    <location>
        <begin position="50"/>
        <end position="72"/>
    </location>
</feature>
<feature type="compositionally biased region" description="Acidic residues" evidence="1">
    <location>
        <begin position="80"/>
        <end position="90"/>
    </location>
</feature>
<proteinExistence type="predicted"/>
<keyword evidence="3" id="KW-1185">Reference proteome</keyword>
<evidence type="ECO:0008006" key="4">
    <source>
        <dbReference type="Google" id="ProtNLM"/>
    </source>
</evidence>
<reference evidence="2" key="1">
    <citation type="submission" date="2022-12" db="EMBL/GenBank/DDBJ databases">
        <title>Genome sequence of SJ11.</title>
        <authorList>
            <person name="Woo H."/>
        </authorList>
    </citation>
    <scope>NUCLEOTIDE SEQUENCE</scope>
    <source>
        <strain evidence="2">SJ11</strain>
    </source>
</reference>
<comment type="caution">
    <text evidence="2">The sequence shown here is derived from an EMBL/GenBank/DDBJ whole genome shotgun (WGS) entry which is preliminary data.</text>
</comment>
<gene>
    <name evidence="2" type="ORF">O0931_01000</name>
</gene>
<dbReference type="Proteomes" id="UP001144341">
    <property type="component" value="Unassembled WGS sequence"/>
</dbReference>
<evidence type="ECO:0000313" key="3">
    <source>
        <dbReference type="Proteomes" id="UP001144341"/>
    </source>
</evidence>
<name>A0ABT4KUE8_9SPHI</name>
<evidence type="ECO:0000313" key="2">
    <source>
        <dbReference type="EMBL" id="MCZ4221867.1"/>
    </source>
</evidence>
<accession>A0ABT4KUE8</accession>
<dbReference type="RefSeq" id="WP_269413700.1">
    <property type="nucleotide sequence ID" value="NZ_JAPWGL010000001.1"/>
</dbReference>
<protein>
    <recommendedName>
        <fullName evidence="4">DNA primase</fullName>
    </recommendedName>
</protein>
<sequence>MENQDYNLSEENKSLHEEEIPNIEQFQVERSGPHDKFESDFAETSGAEPDPTDEDEDADDSDYSADEVEFADGEGTLLNEEFEDDEEKDE</sequence>
<feature type="compositionally biased region" description="Basic and acidic residues" evidence="1">
    <location>
        <begin position="10"/>
        <end position="19"/>
    </location>
</feature>
<feature type="region of interest" description="Disordered" evidence="1">
    <location>
        <begin position="1"/>
        <end position="90"/>
    </location>
</feature>
<evidence type="ECO:0000256" key="1">
    <source>
        <dbReference type="SAM" id="MobiDB-lite"/>
    </source>
</evidence>
<dbReference type="EMBL" id="JAPWGL010000001">
    <property type="protein sequence ID" value="MCZ4221867.1"/>
    <property type="molecule type" value="Genomic_DNA"/>
</dbReference>
<organism evidence="2 3">
    <name type="scientific">Pedobacter rhodius</name>
    <dbReference type="NCBI Taxonomy" id="3004098"/>
    <lineage>
        <taxon>Bacteria</taxon>
        <taxon>Pseudomonadati</taxon>
        <taxon>Bacteroidota</taxon>
        <taxon>Sphingobacteriia</taxon>
        <taxon>Sphingobacteriales</taxon>
        <taxon>Sphingobacteriaceae</taxon>
        <taxon>Pedobacter</taxon>
    </lineage>
</organism>